<evidence type="ECO:0000256" key="1">
    <source>
        <dbReference type="ARBA" id="ARBA00007825"/>
    </source>
</evidence>
<dbReference type="EMBL" id="JACBZM010000002">
    <property type="protein sequence ID" value="NYI47815.1"/>
    <property type="molecule type" value="Genomic_DNA"/>
</dbReference>
<comment type="caution">
    <text evidence="5">The sequence shown here is derived from an EMBL/GenBank/DDBJ whole genome shotgun (WGS) entry which is preliminary data.</text>
</comment>
<dbReference type="InterPro" id="IPR015889">
    <property type="entry name" value="Intradiol_dOase_core"/>
</dbReference>
<proteinExistence type="inferred from homology"/>
<dbReference type="CDD" id="cd03463">
    <property type="entry name" value="3_4-PCD_alpha"/>
    <property type="match status" value="1"/>
</dbReference>
<dbReference type="InterPro" id="IPR012786">
    <property type="entry name" value="Protocat_dOase_a"/>
</dbReference>
<keyword evidence="3 5" id="KW-0560">Oxidoreductase</keyword>
<name>A0A7Y9ZPN9_9ACTN</name>
<organism evidence="5 6">
    <name type="scientific">Nocardioides aromaticivorans</name>
    <dbReference type="NCBI Taxonomy" id="200618"/>
    <lineage>
        <taxon>Bacteria</taxon>
        <taxon>Bacillati</taxon>
        <taxon>Actinomycetota</taxon>
        <taxon>Actinomycetes</taxon>
        <taxon>Propionibacteriales</taxon>
        <taxon>Nocardioidaceae</taxon>
        <taxon>Nocardioides</taxon>
    </lineage>
</organism>
<dbReference type="Gene3D" id="2.60.130.10">
    <property type="entry name" value="Aromatic compound dioxygenase"/>
    <property type="match status" value="1"/>
</dbReference>
<dbReference type="NCBIfam" id="TIGR02423">
    <property type="entry name" value="protocat_alph"/>
    <property type="match status" value="1"/>
</dbReference>
<evidence type="ECO:0000313" key="5">
    <source>
        <dbReference type="EMBL" id="NYI47815.1"/>
    </source>
</evidence>
<dbReference type="Pfam" id="PF00775">
    <property type="entry name" value="Dioxygenase_C"/>
    <property type="match status" value="1"/>
</dbReference>
<dbReference type="GO" id="GO:0008199">
    <property type="term" value="F:ferric iron binding"/>
    <property type="evidence" value="ECO:0007669"/>
    <property type="project" value="InterPro"/>
</dbReference>
<evidence type="ECO:0000313" key="6">
    <source>
        <dbReference type="Proteomes" id="UP000562045"/>
    </source>
</evidence>
<dbReference type="PANTHER" id="PTHR33711">
    <property type="entry name" value="DIOXYGENASE, PUTATIVE (AFU_ORTHOLOGUE AFUA_2G02910)-RELATED"/>
    <property type="match status" value="1"/>
</dbReference>
<dbReference type="PANTHER" id="PTHR33711:SF9">
    <property type="entry name" value="PROTOCATECHUATE 3,4-DIOXYGENASE ALPHA CHAIN"/>
    <property type="match status" value="1"/>
</dbReference>
<dbReference type="EC" id="1.13.11.3" evidence="5"/>
<keyword evidence="2 5" id="KW-0223">Dioxygenase</keyword>
<evidence type="ECO:0000256" key="2">
    <source>
        <dbReference type="ARBA" id="ARBA00022964"/>
    </source>
</evidence>
<dbReference type="InterPro" id="IPR050770">
    <property type="entry name" value="Intradiol_RC_Dioxygenase"/>
</dbReference>
<evidence type="ECO:0000259" key="4">
    <source>
        <dbReference type="Pfam" id="PF00775"/>
    </source>
</evidence>
<dbReference type="RefSeq" id="WP_179652728.1">
    <property type="nucleotide sequence ID" value="NZ_JACBZM010000002.1"/>
</dbReference>
<dbReference type="SUPFAM" id="SSF49482">
    <property type="entry name" value="Aromatic compound dioxygenase"/>
    <property type="match status" value="1"/>
</dbReference>
<sequence>MPEQLPATPGQTIGPFFHYALPYEGGHELVPAATLGAVRLRGTVYDGNGSPLPDAMLEIRQADPGGTIPQLEGSWRRDRDFTGWGRCATDPAGRYSFTTLEPGAVDGGAPFFAVVVFARGLLNRLFTRAYLPGEAVGSNPFLAGLSAEQRETLMVVREDDGSLRFDVHLQGDRETLFLAFPGHA</sequence>
<accession>A0A7Y9ZPN9</accession>
<protein>
    <submittedName>
        <fullName evidence="5">Protocatechuate 3,4-dioxygenase alpha subunit</fullName>
        <ecNumber evidence="5">1.13.11.3</ecNumber>
    </submittedName>
</protein>
<dbReference type="InterPro" id="IPR000627">
    <property type="entry name" value="Intradiol_dOase_C"/>
</dbReference>
<reference evidence="5 6" key="1">
    <citation type="submission" date="2020-07" db="EMBL/GenBank/DDBJ databases">
        <title>Sequencing the genomes of 1000 actinobacteria strains.</title>
        <authorList>
            <person name="Klenk H.-P."/>
        </authorList>
    </citation>
    <scope>NUCLEOTIDE SEQUENCE [LARGE SCALE GENOMIC DNA]</scope>
    <source>
        <strain evidence="5 6">DSM 15131</strain>
    </source>
</reference>
<dbReference type="Proteomes" id="UP000562045">
    <property type="component" value="Unassembled WGS sequence"/>
</dbReference>
<feature type="domain" description="Intradiol ring-cleavage dioxygenases" evidence="4">
    <location>
        <begin position="39"/>
        <end position="104"/>
    </location>
</feature>
<dbReference type="GO" id="GO:0018578">
    <property type="term" value="F:protocatechuate 3,4-dioxygenase activity"/>
    <property type="evidence" value="ECO:0007669"/>
    <property type="project" value="UniProtKB-EC"/>
</dbReference>
<comment type="similarity">
    <text evidence="1">Belongs to the intradiol ring-cleavage dioxygenase family.</text>
</comment>
<gene>
    <name evidence="5" type="ORF">BJ993_004961</name>
</gene>
<dbReference type="AlphaFoldDB" id="A0A7Y9ZPN9"/>
<evidence type="ECO:0000256" key="3">
    <source>
        <dbReference type="ARBA" id="ARBA00023002"/>
    </source>
</evidence>